<gene>
    <name evidence="1" type="primary">ORF85430</name>
</gene>
<protein>
    <submittedName>
        <fullName evidence="1">Uncharacterized protein</fullName>
    </submittedName>
</protein>
<dbReference type="AlphaFoldDB" id="A0A0B6ZX06"/>
<organism evidence="1">
    <name type="scientific">Arion vulgaris</name>
    <dbReference type="NCBI Taxonomy" id="1028688"/>
    <lineage>
        <taxon>Eukaryota</taxon>
        <taxon>Metazoa</taxon>
        <taxon>Spiralia</taxon>
        <taxon>Lophotrochozoa</taxon>
        <taxon>Mollusca</taxon>
        <taxon>Gastropoda</taxon>
        <taxon>Heterobranchia</taxon>
        <taxon>Euthyneura</taxon>
        <taxon>Panpulmonata</taxon>
        <taxon>Eupulmonata</taxon>
        <taxon>Stylommatophora</taxon>
        <taxon>Helicina</taxon>
        <taxon>Arionoidea</taxon>
        <taxon>Arionidae</taxon>
        <taxon>Arion</taxon>
    </lineage>
</organism>
<reference evidence="1" key="1">
    <citation type="submission" date="2014-12" db="EMBL/GenBank/DDBJ databases">
        <title>Insight into the proteome of Arion vulgaris.</title>
        <authorList>
            <person name="Aradska J."/>
            <person name="Bulat T."/>
            <person name="Smidak R."/>
            <person name="Sarate P."/>
            <person name="Gangsoo J."/>
            <person name="Sialana F."/>
            <person name="Bilban M."/>
            <person name="Lubec G."/>
        </authorList>
    </citation>
    <scope>NUCLEOTIDE SEQUENCE</scope>
    <source>
        <tissue evidence="1">Skin</tissue>
    </source>
</reference>
<proteinExistence type="predicted"/>
<dbReference type="EMBL" id="HACG01026264">
    <property type="protein sequence ID" value="CEK73129.1"/>
    <property type="molecule type" value="Transcribed_RNA"/>
</dbReference>
<name>A0A0B6ZX06_9EUPU</name>
<evidence type="ECO:0000313" key="1">
    <source>
        <dbReference type="EMBL" id="CEK73129.1"/>
    </source>
</evidence>
<sequence>MDYIQFSPFQGSSTVTPFFGTKRTNVWVAVRTNSHGLQKSVHSMRLLKSLTSKYRYCTFHLQRTEKKLMARNKWQETGARKLVALCRCGLLTLEGN</sequence>
<accession>A0A0B6ZX06</accession>